<evidence type="ECO:0000256" key="1">
    <source>
        <dbReference type="SAM" id="SignalP"/>
    </source>
</evidence>
<sequence length="134" mass="14908">MNFVLEISCFFILILAVDISPANAVGKFPDGRPYPDGFEDCLKSSNAKLEEVLNKPKANISEEVYCFFKCLSERVGFIDQQGNVHIDKMDVTQIFQGAVEEVPDELKSCLGGVNKVESCQDMSKICECFLKMAP</sequence>
<name>A0A0S3J3A3_9CUCU</name>
<dbReference type="InterPro" id="IPR036728">
    <property type="entry name" value="PBP_GOBP_sf"/>
</dbReference>
<dbReference type="Pfam" id="PF01395">
    <property type="entry name" value="PBP_GOBP"/>
    <property type="match status" value="1"/>
</dbReference>
<dbReference type="Gene3D" id="1.10.238.20">
    <property type="entry name" value="Pheromone/general odorant binding protein domain"/>
    <property type="match status" value="1"/>
</dbReference>
<dbReference type="EMBL" id="KT381490">
    <property type="protein sequence ID" value="ALR72496.1"/>
    <property type="molecule type" value="mRNA"/>
</dbReference>
<protein>
    <submittedName>
        <fullName evidence="2">Odorant binding protein 8</fullName>
    </submittedName>
</protein>
<dbReference type="SUPFAM" id="SSF47565">
    <property type="entry name" value="Insect pheromone/odorant-binding proteins"/>
    <property type="match status" value="1"/>
</dbReference>
<dbReference type="AlphaFoldDB" id="A0A0S3J3A3"/>
<proteinExistence type="evidence at transcript level"/>
<dbReference type="GO" id="GO:0005549">
    <property type="term" value="F:odorant binding"/>
    <property type="evidence" value="ECO:0007669"/>
    <property type="project" value="InterPro"/>
</dbReference>
<feature type="signal peptide" evidence="1">
    <location>
        <begin position="1"/>
        <end position="24"/>
    </location>
</feature>
<reference evidence="2" key="2">
    <citation type="submission" date="2015-08" db="EMBL/GenBank/DDBJ databases">
        <authorList>
            <person name="Babu N.S."/>
            <person name="Beckwith C.J."/>
            <person name="Beseler K.G."/>
            <person name="Brison A."/>
            <person name="Carone J.V."/>
            <person name="Caskin T.P."/>
            <person name="Diamond M."/>
            <person name="Durham M.E."/>
            <person name="Foxe J.M."/>
            <person name="Go M."/>
            <person name="Henderson B.A."/>
            <person name="Jones I.B."/>
            <person name="McGettigan J.A."/>
            <person name="Micheletti S.J."/>
            <person name="Nasrallah M.E."/>
            <person name="Ortiz D."/>
            <person name="Piller C.R."/>
            <person name="Privatt S.R."/>
            <person name="Schneider S.L."/>
            <person name="Sharp S."/>
            <person name="Smith T.C."/>
            <person name="Stanton J.D."/>
            <person name="Ullery H.E."/>
            <person name="Wilson R.J."/>
            <person name="Serrano M.G."/>
            <person name="Buck G."/>
            <person name="Lee V."/>
            <person name="Wang Y."/>
            <person name="Carvalho R."/>
            <person name="Voegtly L."/>
            <person name="Shi R."/>
            <person name="Duckworth R."/>
            <person name="Johnson A."/>
            <person name="Loviza R."/>
            <person name="Walstead R."/>
            <person name="Shah Z."/>
            <person name="Kiflezghi M."/>
            <person name="Wade K."/>
            <person name="Ball S.L."/>
            <person name="Bradley K.W."/>
            <person name="Asai D.J."/>
            <person name="Bowman C.A."/>
            <person name="Russell D.A."/>
            <person name="Pope W.H."/>
            <person name="Jacobs-Sera D."/>
            <person name="Hendrix R.W."/>
            <person name="Hatfull G.F."/>
        </authorList>
    </citation>
    <scope>NUCLEOTIDE SEQUENCE</scope>
</reference>
<organism evidence="2">
    <name type="scientific">Colaphellus bowringi</name>
    <dbReference type="NCBI Taxonomy" id="561076"/>
    <lineage>
        <taxon>Eukaryota</taxon>
        <taxon>Metazoa</taxon>
        <taxon>Ecdysozoa</taxon>
        <taxon>Arthropoda</taxon>
        <taxon>Hexapoda</taxon>
        <taxon>Insecta</taxon>
        <taxon>Pterygota</taxon>
        <taxon>Neoptera</taxon>
        <taxon>Endopterygota</taxon>
        <taxon>Coleoptera</taxon>
        <taxon>Polyphaga</taxon>
        <taxon>Cucujiformia</taxon>
        <taxon>Chrysomeloidea</taxon>
        <taxon>Chrysomelidae</taxon>
        <taxon>Chrysomelinae</taxon>
        <taxon>Chrysomelini</taxon>
        <taxon>Colaphellus</taxon>
    </lineage>
</organism>
<keyword evidence="1" id="KW-0732">Signal</keyword>
<accession>A0A0S3J3A3</accession>
<evidence type="ECO:0000313" key="2">
    <source>
        <dbReference type="EMBL" id="ALR72496.1"/>
    </source>
</evidence>
<feature type="chain" id="PRO_5006612677" evidence="1">
    <location>
        <begin position="25"/>
        <end position="134"/>
    </location>
</feature>
<dbReference type="InterPro" id="IPR006170">
    <property type="entry name" value="PBP/GOBP"/>
</dbReference>
<dbReference type="CDD" id="cd23992">
    <property type="entry name" value="PBP_GOBP"/>
    <property type="match status" value="1"/>
</dbReference>
<reference evidence="2" key="1">
    <citation type="journal article" date="2015" name="BMC Genomics">
        <title>Candidate chemosensory genes identified in Colaphellus bowringi by antennal transcriptome analysis.</title>
        <authorList>
            <person name="Li X.M."/>
            <person name="Zhu X.Y."/>
            <person name="Wang Z.Q."/>
            <person name="Wang Y."/>
            <person name="He P."/>
            <person name="Chen G."/>
            <person name="Sun L."/>
            <person name="Deng D.G."/>
            <person name="Zhang Y.N."/>
        </authorList>
    </citation>
    <scope>NUCLEOTIDE SEQUENCE</scope>
</reference>